<accession>A0AAU9TRU4</accession>
<protein>
    <submittedName>
        <fullName evidence="1">Uncharacterized protein</fullName>
    </submittedName>
</protein>
<evidence type="ECO:0000313" key="2">
    <source>
        <dbReference type="Proteomes" id="UP001153954"/>
    </source>
</evidence>
<keyword evidence="2" id="KW-1185">Reference proteome</keyword>
<dbReference type="AlphaFoldDB" id="A0AAU9TRU4"/>
<gene>
    <name evidence="1" type="ORF">EEDITHA_LOCUS6342</name>
</gene>
<evidence type="ECO:0000313" key="1">
    <source>
        <dbReference type="EMBL" id="CAH2090379.1"/>
    </source>
</evidence>
<organism evidence="1 2">
    <name type="scientific">Euphydryas editha</name>
    <name type="common">Edith's checkerspot</name>
    <dbReference type="NCBI Taxonomy" id="104508"/>
    <lineage>
        <taxon>Eukaryota</taxon>
        <taxon>Metazoa</taxon>
        <taxon>Ecdysozoa</taxon>
        <taxon>Arthropoda</taxon>
        <taxon>Hexapoda</taxon>
        <taxon>Insecta</taxon>
        <taxon>Pterygota</taxon>
        <taxon>Neoptera</taxon>
        <taxon>Endopterygota</taxon>
        <taxon>Lepidoptera</taxon>
        <taxon>Glossata</taxon>
        <taxon>Ditrysia</taxon>
        <taxon>Papilionoidea</taxon>
        <taxon>Nymphalidae</taxon>
        <taxon>Nymphalinae</taxon>
        <taxon>Euphydryas</taxon>
    </lineage>
</organism>
<dbReference type="EMBL" id="CAKOGL010000009">
    <property type="protein sequence ID" value="CAH2090379.1"/>
    <property type="molecule type" value="Genomic_DNA"/>
</dbReference>
<reference evidence="1" key="1">
    <citation type="submission" date="2022-03" db="EMBL/GenBank/DDBJ databases">
        <authorList>
            <person name="Tunstrom K."/>
        </authorList>
    </citation>
    <scope>NUCLEOTIDE SEQUENCE</scope>
</reference>
<proteinExistence type="predicted"/>
<comment type="caution">
    <text evidence="1">The sequence shown here is derived from an EMBL/GenBank/DDBJ whole genome shotgun (WGS) entry which is preliminary data.</text>
</comment>
<dbReference type="Proteomes" id="UP001153954">
    <property type="component" value="Unassembled WGS sequence"/>
</dbReference>
<sequence>MNSACLGRKSEILKGTYRRGCAGAAWKREGRGPLRNVYWYMDSREIDGLKLGYLSFFACVRARCLGALEREGVECGREDVKNNHQKSQTGLNSLLARSRQKGKILSDEPLEAVRRRIFPMLPK</sequence>
<name>A0AAU9TRU4_EUPED</name>